<organism evidence="2 3">
    <name type="scientific">Gemmata palustris</name>
    <dbReference type="NCBI Taxonomy" id="2822762"/>
    <lineage>
        <taxon>Bacteria</taxon>
        <taxon>Pseudomonadati</taxon>
        <taxon>Planctomycetota</taxon>
        <taxon>Planctomycetia</taxon>
        <taxon>Gemmatales</taxon>
        <taxon>Gemmataceae</taxon>
        <taxon>Gemmata</taxon>
    </lineage>
</organism>
<dbReference type="EMBL" id="JAGKQQ010000001">
    <property type="protein sequence ID" value="MBP3956271.1"/>
    <property type="molecule type" value="Genomic_DNA"/>
</dbReference>
<evidence type="ECO:0000256" key="1">
    <source>
        <dbReference type="SAM" id="MobiDB-lite"/>
    </source>
</evidence>
<feature type="compositionally biased region" description="Low complexity" evidence="1">
    <location>
        <begin position="61"/>
        <end position="74"/>
    </location>
</feature>
<evidence type="ECO:0000313" key="2">
    <source>
        <dbReference type="EMBL" id="MBP3956271.1"/>
    </source>
</evidence>
<protein>
    <submittedName>
        <fullName evidence="2">Uncharacterized protein</fullName>
    </submittedName>
</protein>
<name>A0ABS5BRD2_9BACT</name>
<gene>
    <name evidence="2" type="ORF">J8F10_13355</name>
</gene>
<proteinExistence type="predicted"/>
<reference evidence="2 3" key="1">
    <citation type="submission" date="2021-04" db="EMBL/GenBank/DDBJ databases">
        <authorList>
            <person name="Ivanova A."/>
        </authorList>
    </citation>
    <scope>NUCLEOTIDE SEQUENCE [LARGE SCALE GENOMIC DNA]</scope>
    <source>
        <strain evidence="2 3">G18</strain>
    </source>
</reference>
<dbReference type="RefSeq" id="WP_210654293.1">
    <property type="nucleotide sequence ID" value="NZ_JAGKQQ010000001.1"/>
</dbReference>
<feature type="region of interest" description="Disordered" evidence="1">
    <location>
        <begin position="47"/>
        <end position="74"/>
    </location>
</feature>
<evidence type="ECO:0000313" key="3">
    <source>
        <dbReference type="Proteomes" id="UP000676565"/>
    </source>
</evidence>
<dbReference type="Proteomes" id="UP000676565">
    <property type="component" value="Unassembled WGS sequence"/>
</dbReference>
<comment type="caution">
    <text evidence="2">The sequence shown here is derived from an EMBL/GenBank/DDBJ whole genome shotgun (WGS) entry which is preliminary data.</text>
</comment>
<sequence>MFADWLDENAETDRDRATAEFIRVSCLGRNTASGFMPRQAYQWLGAEPEHAHAPGRAELDAAGADGSGAARGPRGARWCVGPAPGEPACDDVRWVRWGAWCTSRSGCP</sequence>
<feature type="compositionally biased region" description="Basic and acidic residues" evidence="1">
    <location>
        <begin position="47"/>
        <end position="59"/>
    </location>
</feature>
<accession>A0ABS5BRD2</accession>
<keyword evidence="3" id="KW-1185">Reference proteome</keyword>